<dbReference type="HOGENOM" id="CLU_049421_4_0_7"/>
<evidence type="ECO:0000256" key="3">
    <source>
        <dbReference type="ARBA" id="ARBA00022519"/>
    </source>
</evidence>
<keyword evidence="2" id="KW-1003">Cell membrane</keyword>
<gene>
    <name evidence="8" type="ordered locus">A2cp1_2793</name>
</gene>
<reference evidence="8" key="1">
    <citation type="submission" date="2009-01" db="EMBL/GenBank/DDBJ databases">
        <title>Complete sequence of Anaeromyxobacter dehalogenans 2CP-1.</title>
        <authorList>
            <consortium name="US DOE Joint Genome Institute"/>
            <person name="Lucas S."/>
            <person name="Copeland A."/>
            <person name="Lapidus A."/>
            <person name="Glavina del Rio T."/>
            <person name="Dalin E."/>
            <person name="Tice H."/>
            <person name="Bruce D."/>
            <person name="Goodwin L."/>
            <person name="Pitluck S."/>
            <person name="Saunders E."/>
            <person name="Brettin T."/>
            <person name="Detter J.C."/>
            <person name="Han C."/>
            <person name="Larimer F."/>
            <person name="Land M."/>
            <person name="Hauser L."/>
            <person name="Kyrpides N."/>
            <person name="Ovchinnikova G."/>
            <person name="Beliaev A.S."/>
            <person name="Richardson P."/>
        </authorList>
    </citation>
    <scope>NUCLEOTIDE SEQUENCE</scope>
    <source>
        <strain evidence="8">2CP-1</strain>
    </source>
</reference>
<keyword evidence="5 7" id="KW-0472">Membrane</keyword>
<dbReference type="Proteomes" id="UP000007089">
    <property type="component" value="Chromosome"/>
</dbReference>
<keyword evidence="9" id="KW-1185">Reference proteome</keyword>
<keyword evidence="6 8" id="KW-0012">Acyltransferase</keyword>
<dbReference type="InterPro" id="IPR004960">
    <property type="entry name" value="LipA_acyltrans"/>
</dbReference>
<proteinExistence type="predicted"/>
<evidence type="ECO:0000313" key="9">
    <source>
        <dbReference type="Proteomes" id="UP000007089"/>
    </source>
</evidence>
<keyword evidence="4" id="KW-0808">Transferase</keyword>
<name>B8JE65_ANAD2</name>
<dbReference type="PANTHER" id="PTHR30606:SF10">
    <property type="entry name" value="PHOSPHATIDYLINOSITOL MANNOSIDE ACYLTRANSFERASE"/>
    <property type="match status" value="1"/>
</dbReference>
<dbReference type="GO" id="GO:0016746">
    <property type="term" value="F:acyltransferase activity"/>
    <property type="evidence" value="ECO:0007669"/>
    <property type="project" value="UniProtKB-KW"/>
</dbReference>
<feature type="transmembrane region" description="Helical" evidence="7">
    <location>
        <begin position="12"/>
        <end position="32"/>
    </location>
</feature>
<dbReference type="RefSeq" id="WP_012633889.1">
    <property type="nucleotide sequence ID" value="NC_011891.1"/>
</dbReference>
<evidence type="ECO:0000256" key="5">
    <source>
        <dbReference type="ARBA" id="ARBA00023136"/>
    </source>
</evidence>
<keyword evidence="7" id="KW-0812">Transmembrane</keyword>
<dbReference type="EMBL" id="CP001359">
    <property type="protein sequence ID" value="ACL66130.1"/>
    <property type="molecule type" value="Genomic_DNA"/>
</dbReference>
<dbReference type="CDD" id="cd07984">
    <property type="entry name" value="LPLAT_LABLAT-like"/>
    <property type="match status" value="1"/>
</dbReference>
<dbReference type="AlphaFoldDB" id="B8JE65"/>
<dbReference type="GO" id="GO:0009247">
    <property type="term" value="P:glycolipid biosynthetic process"/>
    <property type="evidence" value="ECO:0007669"/>
    <property type="project" value="UniProtKB-ARBA"/>
</dbReference>
<organism evidence="8 9">
    <name type="scientific">Anaeromyxobacter dehalogenans (strain ATCC BAA-258 / DSM 21875 / 2CP-1)</name>
    <dbReference type="NCBI Taxonomy" id="455488"/>
    <lineage>
        <taxon>Bacteria</taxon>
        <taxon>Pseudomonadati</taxon>
        <taxon>Myxococcota</taxon>
        <taxon>Myxococcia</taxon>
        <taxon>Myxococcales</taxon>
        <taxon>Cystobacterineae</taxon>
        <taxon>Anaeromyxobacteraceae</taxon>
        <taxon>Anaeromyxobacter</taxon>
    </lineage>
</organism>
<dbReference type="PANTHER" id="PTHR30606">
    <property type="entry name" value="LIPID A BIOSYNTHESIS LAUROYL ACYLTRANSFERASE"/>
    <property type="match status" value="1"/>
</dbReference>
<protein>
    <submittedName>
        <fullName evidence="8">Lipid A biosynthesis acyltransferase</fullName>
    </submittedName>
</protein>
<comment type="subcellular location">
    <subcellularLocation>
        <location evidence="1">Cell inner membrane</location>
    </subcellularLocation>
</comment>
<evidence type="ECO:0000313" key="8">
    <source>
        <dbReference type="EMBL" id="ACL66130.1"/>
    </source>
</evidence>
<dbReference type="GO" id="GO:0005886">
    <property type="term" value="C:plasma membrane"/>
    <property type="evidence" value="ECO:0007669"/>
    <property type="project" value="UniProtKB-SubCell"/>
</dbReference>
<sequence>MRLLGWIFARLPYRWIMALGAALGALVWGLGIRRRVVLENLRLAFPDRPEAERRAIARTTYRNLGQMIPEFLRVPALAPADLERIFEVEGWDRFEAARARGKGVIACTGHFGNFEVLAAAMTLRGVPITMITRPMGKSGANDAWRKARERAGVEDLVVRRGQTLQAATRSLKAGRVLGYVIDQNQPRRRAVFPTFFGVPAATAPTPAVLAMRTGAAVVFTVSLPLGDGRHKVIIEGPIDPPDTGDRDRDVLAFLQDLNDRLERYVRLHPDRWYWLHRRWKTRPDGEGAGSAGAVA</sequence>
<keyword evidence="7" id="KW-1133">Transmembrane helix</keyword>
<evidence type="ECO:0000256" key="6">
    <source>
        <dbReference type="ARBA" id="ARBA00023315"/>
    </source>
</evidence>
<accession>B8JE65</accession>
<evidence type="ECO:0000256" key="2">
    <source>
        <dbReference type="ARBA" id="ARBA00022475"/>
    </source>
</evidence>
<dbReference type="KEGG" id="acp:A2cp1_2793"/>
<evidence type="ECO:0000256" key="7">
    <source>
        <dbReference type="SAM" id="Phobius"/>
    </source>
</evidence>
<dbReference type="PIRSF" id="PIRSF026649">
    <property type="entry name" value="MsbB"/>
    <property type="match status" value="1"/>
</dbReference>
<evidence type="ECO:0000256" key="4">
    <source>
        <dbReference type="ARBA" id="ARBA00022679"/>
    </source>
</evidence>
<dbReference type="Pfam" id="PF03279">
    <property type="entry name" value="Lip_A_acyltrans"/>
    <property type="match status" value="1"/>
</dbReference>
<evidence type="ECO:0000256" key="1">
    <source>
        <dbReference type="ARBA" id="ARBA00004533"/>
    </source>
</evidence>
<keyword evidence="3" id="KW-0997">Cell inner membrane</keyword>